<protein>
    <submittedName>
        <fullName evidence="3">Uncharacterized protein</fullName>
    </submittedName>
</protein>
<name>A0A699XAX8_TANCI</name>
<dbReference type="AlphaFoldDB" id="A0A699XAX8"/>
<dbReference type="GO" id="GO:0055087">
    <property type="term" value="C:Ski complex"/>
    <property type="evidence" value="ECO:0007669"/>
    <property type="project" value="InterPro"/>
</dbReference>
<evidence type="ECO:0000313" key="3">
    <source>
        <dbReference type="EMBL" id="GFD54996.1"/>
    </source>
</evidence>
<gene>
    <name evidence="3" type="ORF">Tci_926965</name>
</gene>
<organism evidence="3">
    <name type="scientific">Tanacetum cinerariifolium</name>
    <name type="common">Dalmatian daisy</name>
    <name type="synonym">Chrysanthemum cinerariifolium</name>
    <dbReference type="NCBI Taxonomy" id="118510"/>
    <lineage>
        <taxon>Eukaryota</taxon>
        <taxon>Viridiplantae</taxon>
        <taxon>Streptophyta</taxon>
        <taxon>Embryophyta</taxon>
        <taxon>Tracheophyta</taxon>
        <taxon>Spermatophyta</taxon>
        <taxon>Magnoliopsida</taxon>
        <taxon>eudicotyledons</taxon>
        <taxon>Gunneridae</taxon>
        <taxon>Pentapetalae</taxon>
        <taxon>asterids</taxon>
        <taxon>campanulids</taxon>
        <taxon>Asterales</taxon>
        <taxon>Asteraceae</taxon>
        <taxon>Asteroideae</taxon>
        <taxon>Anthemideae</taxon>
        <taxon>Anthemidinae</taxon>
        <taxon>Tanacetum</taxon>
    </lineage>
</organism>
<feature type="non-terminal residue" evidence="3">
    <location>
        <position position="1"/>
    </location>
</feature>
<reference evidence="3" key="1">
    <citation type="journal article" date="2019" name="Sci. Rep.">
        <title>Draft genome of Tanacetum cinerariifolium, the natural source of mosquito coil.</title>
        <authorList>
            <person name="Yamashiro T."/>
            <person name="Shiraishi A."/>
            <person name="Satake H."/>
            <person name="Nakayama K."/>
        </authorList>
    </citation>
    <scope>NUCLEOTIDE SEQUENCE</scope>
</reference>
<comment type="caution">
    <text evidence="3">The sequence shown here is derived from an EMBL/GenBank/DDBJ whole genome shotgun (WGS) entry which is preliminary data.</text>
</comment>
<evidence type="ECO:0000256" key="1">
    <source>
        <dbReference type="ARBA" id="ARBA00022737"/>
    </source>
</evidence>
<proteinExistence type="predicted"/>
<sequence>VWESDTSKSARRDRNGAYRHFLSAIKTNVNFAPAYNKLGIYYGDYAKDKKRARQCFQKAFELSPAEVEAAERLAKSFADQGDWDIVEVVAQRVVDS</sequence>
<dbReference type="InterPro" id="IPR011990">
    <property type="entry name" value="TPR-like_helical_dom_sf"/>
</dbReference>
<dbReference type="PANTHER" id="PTHR15704">
    <property type="entry name" value="SUPERKILLER 3 PROTEIN-RELATED"/>
    <property type="match status" value="1"/>
</dbReference>
<dbReference type="Gene3D" id="1.25.40.10">
    <property type="entry name" value="Tetratricopeptide repeat domain"/>
    <property type="match status" value="1"/>
</dbReference>
<dbReference type="InterPro" id="IPR039226">
    <property type="entry name" value="Ski3/TTC37"/>
</dbReference>
<dbReference type="SUPFAM" id="SSF48452">
    <property type="entry name" value="TPR-like"/>
    <property type="match status" value="1"/>
</dbReference>
<keyword evidence="1" id="KW-0677">Repeat</keyword>
<keyword evidence="2" id="KW-0802">TPR repeat</keyword>
<feature type="non-terminal residue" evidence="3">
    <location>
        <position position="96"/>
    </location>
</feature>
<dbReference type="EMBL" id="BKCJ011812786">
    <property type="protein sequence ID" value="GFD54996.1"/>
    <property type="molecule type" value="Genomic_DNA"/>
</dbReference>
<accession>A0A699XAX8</accession>
<dbReference type="PANTHER" id="PTHR15704:SF7">
    <property type="entry name" value="SUPERKILLER COMPLEX PROTEIN 3"/>
    <property type="match status" value="1"/>
</dbReference>
<dbReference type="GO" id="GO:0006401">
    <property type="term" value="P:RNA catabolic process"/>
    <property type="evidence" value="ECO:0007669"/>
    <property type="project" value="InterPro"/>
</dbReference>
<evidence type="ECO:0000256" key="2">
    <source>
        <dbReference type="ARBA" id="ARBA00022803"/>
    </source>
</evidence>